<protein>
    <submittedName>
        <fullName evidence="2">Uncharacterized membrane protein YjcC</fullName>
    </submittedName>
</protein>
<organism evidence="2 3">
    <name type="scientific">Cedecea neteri</name>
    <dbReference type="NCBI Taxonomy" id="158822"/>
    <lineage>
        <taxon>Bacteria</taxon>
        <taxon>Pseudomonadati</taxon>
        <taxon>Pseudomonadota</taxon>
        <taxon>Gammaproteobacteria</taxon>
        <taxon>Enterobacterales</taxon>
        <taxon>Enterobacteriaceae</taxon>
        <taxon>Cedecea</taxon>
    </lineage>
</organism>
<dbReference type="Proteomes" id="UP000251197">
    <property type="component" value="Unassembled WGS sequence"/>
</dbReference>
<dbReference type="PANTHER" id="PTHR33121">
    <property type="entry name" value="CYCLIC DI-GMP PHOSPHODIESTERASE PDEF"/>
    <property type="match status" value="1"/>
</dbReference>
<dbReference type="PROSITE" id="PS50883">
    <property type="entry name" value="EAL"/>
    <property type="match status" value="1"/>
</dbReference>
<evidence type="ECO:0000313" key="2">
    <source>
        <dbReference type="EMBL" id="SQC92019.1"/>
    </source>
</evidence>
<dbReference type="EMBL" id="UAVU01000009">
    <property type="protein sequence ID" value="SQC92019.1"/>
    <property type="molecule type" value="Genomic_DNA"/>
</dbReference>
<dbReference type="GO" id="GO:0071111">
    <property type="term" value="F:cyclic-guanylate-specific phosphodiesterase activity"/>
    <property type="evidence" value="ECO:0007669"/>
    <property type="project" value="InterPro"/>
</dbReference>
<evidence type="ECO:0000259" key="1">
    <source>
        <dbReference type="PROSITE" id="PS50883"/>
    </source>
</evidence>
<gene>
    <name evidence="2" type="primary">yjcC_5</name>
    <name evidence="2" type="ORF">NCTC12120_05204</name>
</gene>
<dbReference type="InterPro" id="IPR001633">
    <property type="entry name" value="EAL_dom"/>
</dbReference>
<reference evidence="2 3" key="1">
    <citation type="submission" date="2018-06" db="EMBL/GenBank/DDBJ databases">
        <authorList>
            <consortium name="Pathogen Informatics"/>
            <person name="Doyle S."/>
        </authorList>
    </citation>
    <scope>NUCLEOTIDE SEQUENCE [LARGE SCALE GENOMIC DNA]</scope>
    <source>
        <strain evidence="2 3">NCTC12120</strain>
    </source>
</reference>
<accession>A0A2X3KZY7</accession>
<sequence length="111" mass="12426">MLLDDFGTGYSTLETLRHTPVELIKIDRLFTSGIGRNDLCEAIIGNVVDLAKRIGTGLIAEGVETEEQITFLRQQGDMAYQGYLFSKPLPGESFKKWLAQMSVRENDTGER</sequence>
<dbReference type="Gene3D" id="3.20.20.450">
    <property type="entry name" value="EAL domain"/>
    <property type="match status" value="1"/>
</dbReference>
<feature type="domain" description="EAL" evidence="1">
    <location>
        <begin position="1"/>
        <end position="102"/>
    </location>
</feature>
<dbReference type="InterPro" id="IPR050706">
    <property type="entry name" value="Cyclic-di-GMP_PDE-like"/>
</dbReference>
<name>A0A2X3KZY7_9ENTR</name>
<dbReference type="PANTHER" id="PTHR33121:SF79">
    <property type="entry name" value="CYCLIC DI-GMP PHOSPHODIESTERASE PDED-RELATED"/>
    <property type="match status" value="1"/>
</dbReference>
<dbReference type="Pfam" id="PF00563">
    <property type="entry name" value="EAL"/>
    <property type="match status" value="1"/>
</dbReference>
<dbReference type="SUPFAM" id="SSF141868">
    <property type="entry name" value="EAL domain-like"/>
    <property type="match status" value="1"/>
</dbReference>
<dbReference type="CDD" id="cd01948">
    <property type="entry name" value="EAL"/>
    <property type="match status" value="1"/>
</dbReference>
<proteinExistence type="predicted"/>
<dbReference type="AlphaFoldDB" id="A0A2X3KZY7"/>
<evidence type="ECO:0000313" key="3">
    <source>
        <dbReference type="Proteomes" id="UP000251197"/>
    </source>
</evidence>
<dbReference type="InterPro" id="IPR035919">
    <property type="entry name" value="EAL_sf"/>
</dbReference>